<feature type="transmembrane region" description="Helical" evidence="5">
    <location>
        <begin position="188"/>
        <end position="205"/>
    </location>
</feature>
<protein>
    <recommendedName>
        <fullName evidence="6">Inositolphosphotransferase Aur1/Ipt1 domain-containing protein</fullName>
    </recommendedName>
</protein>
<dbReference type="PANTHER" id="PTHR31310">
    <property type="match status" value="1"/>
</dbReference>
<evidence type="ECO:0000256" key="1">
    <source>
        <dbReference type="ARBA" id="ARBA00004141"/>
    </source>
</evidence>
<evidence type="ECO:0000313" key="7">
    <source>
        <dbReference type="EMBL" id="KFA70374.1"/>
    </source>
</evidence>
<name>A0A084R2D9_STAC4</name>
<feature type="transmembrane region" description="Helical" evidence="5">
    <location>
        <begin position="157"/>
        <end position="176"/>
    </location>
</feature>
<proteinExistence type="predicted"/>
<dbReference type="OrthoDB" id="2566866at2759"/>
<keyword evidence="8" id="KW-1185">Reference proteome</keyword>
<gene>
    <name evidence="7" type="ORF">S40285_01786</name>
</gene>
<dbReference type="EMBL" id="KL659203">
    <property type="protein sequence ID" value="KFA70374.1"/>
    <property type="molecule type" value="Genomic_DNA"/>
</dbReference>
<accession>A0A084R2D9</accession>
<organism evidence="7 8">
    <name type="scientific">Stachybotrys chlorohalonatus (strain IBT 40285)</name>
    <dbReference type="NCBI Taxonomy" id="1283841"/>
    <lineage>
        <taxon>Eukaryota</taxon>
        <taxon>Fungi</taxon>
        <taxon>Dikarya</taxon>
        <taxon>Ascomycota</taxon>
        <taxon>Pezizomycotina</taxon>
        <taxon>Sordariomycetes</taxon>
        <taxon>Hypocreomycetidae</taxon>
        <taxon>Hypocreales</taxon>
        <taxon>Stachybotryaceae</taxon>
        <taxon>Stachybotrys</taxon>
    </lineage>
</organism>
<dbReference type="PANTHER" id="PTHR31310:SF16">
    <property type="entry name" value="INOSITOLPHOSPHOTRANSFERASE AUR1_IPT1 DOMAIN-CONTAINING PROTEIN"/>
    <property type="match status" value="1"/>
</dbReference>
<keyword evidence="3 5" id="KW-1133">Transmembrane helix</keyword>
<evidence type="ECO:0000256" key="3">
    <source>
        <dbReference type="ARBA" id="ARBA00022989"/>
    </source>
</evidence>
<dbReference type="CDD" id="cd03386">
    <property type="entry name" value="PAP2_Aur1_like"/>
    <property type="match status" value="1"/>
</dbReference>
<feature type="transmembrane region" description="Helical" evidence="5">
    <location>
        <begin position="238"/>
        <end position="261"/>
    </location>
</feature>
<dbReference type="InParanoid" id="A0A084R2D9"/>
<evidence type="ECO:0000259" key="6">
    <source>
        <dbReference type="Pfam" id="PF14378"/>
    </source>
</evidence>
<comment type="subcellular location">
    <subcellularLocation>
        <location evidence="1">Membrane</location>
        <topology evidence="1">Multi-pass membrane protein</topology>
    </subcellularLocation>
</comment>
<feature type="transmembrane region" description="Helical" evidence="5">
    <location>
        <begin position="273"/>
        <end position="299"/>
    </location>
</feature>
<dbReference type="InterPro" id="IPR052185">
    <property type="entry name" value="IPC_Synthase-Related"/>
</dbReference>
<evidence type="ECO:0000256" key="5">
    <source>
        <dbReference type="SAM" id="Phobius"/>
    </source>
</evidence>
<keyword evidence="2 5" id="KW-0812">Transmembrane</keyword>
<dbReference type="Pfam" id="PF14378">
    <property type="entry name" value="PAP2_3"/>
    <property type="match status" value="1"/>
</dbReference>
<evidence type="ECO:0000313" key="8">
    <source>
        <dbReference type="Proteomes" id="UP000028524"/>
    </source>
</evidence>
<dbReference type="InterPro" id="IPR026841">
    <property type="entry name" value="Aur1/Ipt1"/>
</dbReference>
<feature type="domain" description="Inositolphosphotransferase Aur1/Ipt1" evidence="6">
    <location>
        <begin position="123"/>
        <end position="304"/>
    </location>
</feature>
<dbReference type="GO" id="GO:0016020">
    <property type="term" value="C:membrane"/>
    <property type="evidence" value="ECO:0007669"/>
    <property type="project" value="UniProtKB-SubCell"/>
</dbReference>
<dbReference type="Proteomes" id="UP000028524">
    <property type="component" value="Unassembled WGS sequence"/>
</dbReference>
<dbReference type="OMA" id="MNYYYAT"/>
<dbReference type="HOGENOM" id="CLU_035756_1_1_1"/>
<dbReference type="AlphaFoldDB" id="A0A084R2D9"/>
<reference evidence="7 8" key="1">
    <citation type="journal article" date="2014" name="BMC Genomics">
        <title>Comparative genome sequencing reveals chemotype-specific gene clusters in the toxigenic black mold Stachybotrys.</title>
        <authorList>
            <person name="Semeiks J."/>
            <person name="Borek D."/>
            <person name="Otwinowski Z."/>
            <person name="Grishin N.V."/>
        </authorList>
    </citation>
    <scope>NUCLEOTIDE SEQUENCE [LARGE SCALE GENOMIC DNA]</scope>
    <source>
        <strain evidence="7 8">IBT 40285</strain>
    </source>
</reference>
<evidence type="ECO:0000256" key="4">
    <source>
        <dbReference type="ARBA" id="ARBA00023136"/>
    </source>
</evidence>
<evidence type="ECO:0000256" key="2">
    <source>
        <dbReference type="ARBA" id="ARBA00022692"/>
    </source>
</evidence>
<keyword evidence="4 5" id="KW-0472">Membrane</keyword>
<sequence length="349" mass="38923">MVPQFKNLAEPLFIVAAFTAGTLINRRRRPPSRSHAIDLEASPDASPLFKPAAHHLDAGSPPASLRVVVSDLLSRFFTAYPFLIEIWYWNLTYWIYQLARAVSAVNISSNTSVFLLARSHALRILSLESSLGIAVEQPLQAYLLARHPWVMPLLARVYYSHISVGVFFLIYAYTYLPAPLFQRIRRTIAVDNAIAFVVVSLWRCAPPRLLPAEYGFVDVLHGTLAASGNAWTHNRFQLTIAAMPSLHFGTALFFAVCIVRYSPHRWLRCLAPLWPAAMLFTIVATANHFLADAFVGAFVPLLGWELNQSVLILHPIQEKLVSLLSALSGSRGASIRRRADSLAHHPKPL</sequence>